<protein>
    <submittedName>
        <fullName evidence="1">Uncharacterized protein</fullName>
    </submittedName>
</protein>
<dbReference type="EMBL" id="JASCZI010151116">
    <property type="protein sequence ID" value="MED6169662.1"/>
    <property type="molecule type" value="Genomic_DNA"/>
</dbReference>
<evidence type="ECO:0000313" key="2">
    <source>
        <dbReference type="Proteomes" id="UP001341840"/>
    </source>
</evidence>
<evidence type="ECO:0000313" key="1">
    <source>
        <dbReference type="EMBL" id="MED6169662.1"/>
    </source>
</evidence>
<sequence>MKFPQSEGACSRRRRNTLILFHVNGDSGVSSSDFDDNEGALVHHLVWFIRTVGLHQSVIDMVRDCEAGLEYVVVEVVLG</sequence>
<proteinExistence type="predicted"/>
<gene>
    <name evidence="1" type="ORF">PIB30_023378</name>
</gene>
<dbReference type="Proteomes" id="UP001341840">
    <property type="component" value="Unassembled WGS sequence"/>
</dbReference>
<name>A0ABU6V9P5_9FABA</name>
<accession>A0ABU6V9P5</accession>
<organism evidence="1 2">
    <name type="scientific">Stylosanthes scabra</name>
    <dbReference type="NCBI Taxonomy" id="79078"/>
    <lineage>
        <taxon>Eukaryota</taxon>
        <taxon>Viridiplantae</taxon>
        <taxon>Streptophyta</taxon>
        <taxon>Embryophyta</taxon>
        <taxon>Tracheophyta</taxon>
        <taxon>Spermatophyta</taxon>
        <taxon>Magnoliopsida</taxon>
        <taxon>eudicotyledons</taxon>
        <taxon>Gunneridae</taxon>
        <taxon>Pentapetalae</taxon>
        <taxon>rosids</taxon>
        <taxon>fabids</taxon>
        <taxon>Fabales</taxon>
        <taxon>Fabaceae</taxon>
        <taxon>Papilionoideae</taxon>
        <taxon>50 kb inversion clade</taxon>
        <taxon>dalbergioids sensu lato</taxon>
        <taxon>Dalbergieae</taxon>
        <taxon>Pterocarpus clade</taxon>
        <taxon>Stylosanthes</taxon>
    </lineage>
</organism>
<reference evidence="1 2" key="1">
    <citation type="journal article" date="2023" name="Plants (Basel)">
        <title>Bridging the Gap: Combining Genomics and Transcriptomics Approaches to Understand Stylosanthes scabra, an Orphan Legume from the Brazilian Caatinga.</title>
        <authorList>
            <person name="Ferreira-Neto J.R.C."/>
            <person name="da Silva M.D."/>
            <person name="Binneck E."/>
            <person name="de Melo N.F."/>
            <person name="da Silva R.H."/>
            <person name="de Melo A.L.T.M."/>
            <person name="Pandolfi V."/>
            <person name="Bustamante F.O."/>
            <person name="Brasileiro-Vidal A.C."/>
            <person name="Benko-Iseppon A.M."/>
        </authorList>
    </citation>
    <scope>NUCLEOTIDE SEQUENCE [LARGE SCALE GENOMIC DNA]</scope>
    <source>
        <tissue evidence="1">Leaves</tissue>
    </source>
</reference>
<keyword evidence="2" id="KW-1185">Reference proteome</keyword>
<comment type="caution">
    <text evidence="1">The sequence shown here is derived from an EMBL/GenBank/DDBJ whole genome shotgun (WGS) entry which is preliminary data.</text>
</comment>